<dbReference type="STRING" id="909613.UO65_4640"/>
<organism evidence="1 2">
    <name type="scientific">Actinokineospora spheciospongiae</name>
    <dbReference type="NCBI Taxonomy" id="909613"/>
    <lineage>
        <taxon>Bacteria</taxon>
        <taxon>Bacillati</taxon>
        <taxon>Actinomycetota</taxon>
        <taxon>Actinomycetes</taxon>
        <taxon>Pseudonocardiales</taxon>
        <taxon>Pseudonocardiaceae</taxon>
        <taxon>Actinokineospora</taxon>
    </lineage>
</organism>
<dbReference type="Proteomes" id="UP000019277">
    <property type="component" value="Unassembled WGS sequence"/>
</dbReference>
<evidence type="ECO:0000313" key="1">
    <source>
        <dbReference type="EMBL" id="EWC60074.1"/>
    </source>
</evidence>
<dbReference type="EMBL" id="AYXG01000173">
    <property type="protein sequence ID" value="EWC60074.1"/>
    <property type="molecule type" value="Genomic_DNA"/>
</dbReference>
<keyword evidence="2" id="KW-1185">Reference proteome</keyword>
<gene>
    <name evidence="1" type="ORF">UO65_4640</name>
</gene>
<dbReference type="OrthoDB" id="4763957at2"/>
<comment type="caution">
    <text evidence="1">The sequence shown here is derived from an EMBL/GenBank/DDBJ whole genome shotgun (WGS) entry which is preliminary data.</text>
</comment>
<dbReference type="AlphaFoldDB" id="W7J1W0"/>
<dbReference type="RefSeq" id="WP_052021606.1">
    <property type="nucleotide sequence ID" value="NZ_AYXG01000173.1"/>
</dbReference>
<accession>W7J1W0</accession>
<sequence>MSEEQSTTTWSTGAGAVDSVAGFVDSLTADAEGEGPDVIDAALGGAGAVVDVVSSLANPLSAVASAGVGWLLEHVDFLREPLDALLGDPDEINANVDQLKQAALEMKVIAQEHREDLGSAADWGGESGEAFHGSMDRLAAEFEALGKTMDGTAAIYALSGMLVCELRSLVFGWISDLIGELVAGALIAAASAAPTFGGSIAAYAGYAGVRGATMATKIAGRLGKLGSAMGRMGGRLAELGTKMDELAKGLERFGTVAEVGGYAKGAYDAAQPYDVPPRP</sequence>
<evidence type="ECO:0008006" key="3">
    <source>
        <dbReference type="Google" id="ProtNLM"/>
    </source>
</evidence>
<dbReference type="eggNOG" id="COG4842">
    <property type="taxonomic scope" value="Bacteria"/>
</dbReference>
<evidence type="ECO:0000313" key="2">
    <source>
        <dbReference type="Proteomes" id="UP000019277"/>
    </source>
</evidence>
<proteinExistence type="predicted"/>
<accession>A0A8E3BJ28</accession>
<protein>
    <recommendedName>
        <fullName evidence="3">Rhs protein</fullName>
    </recommendedName>
</protein>
<reference evidence="1 2" key="1">
    <citation type="journal article" date="2014" name="Genome Announc.">
        <title>Draft Genome Sequence of the Antitrypanosomally Active Sponge-Associated Bacterium Actinokineospora sp. Strain EG49.</title>
        <authorList>
            <person name="Harjes J."/>
            <person name="Ryu T."/>
            <person name="Abdelmohsen U.R."/>
            <person name="Moitinho-Silva L."/>
            <person name="Horn H."/>
            <person name="Ravasi T."/>
            <person name="Hentschel U."/>
        </authorList>
    </citation>
    <scope>NUCLEOTIDE SEQUENCE [LARGE SCALE GENOMIC DNA]</scope>
    <source>
        <strain evidence="1 2">EG49</strain>
    </source>
</reference>
<name>W7J1W0_9PSEU</name>